<dbReference type="GeneID" id="70177803"/>
<dbReference type="RefSeq" id="XP_046011837.1">
    <property type="nucleotide sequence ID" value="XM_046148257.1"/>
</dbReference>
<name>A0A9P8Y315_9PEZI</name>
<accession>A0A9P8Y315</accession>
<evidence type="ECO:0000313" key="3">
    <source>
        <dbReference type="Proteomes" id="UP000756346"/>
    </source>
</evidence>
<evidence type="ECO:0000313" key="2">
    <source>
        <dbReference type="EMBL" id="KAH7029549.1"/>
    </source>
</evidence>
<feature type="region of interest" description="Disordered" evidence="1">
    <location>
        <begin position="118"/>
        <end position="144"/>
    </location>
</feature>
<organism evidence="2 3">
    <name type="scientific">Microdochium trichocladiopsis</name>
    <dbReference type="NCBI Taxonomy" id="1682393"/>
    <lineage>
        <taxon>Eukaryota</taxon>
        <taxon>Fungi</taxon>
        <taxon>Dikarya</taxon>
        <taxon>Ascomycota</taxon>
        <taxon>Pezizomycotina</taxon>
        <taxon>Sordariomycetes</taxon>
        <taxon>Xylariomycetidae</taxon>
        <taxon>Xylariales</taxon>
        <taxon>Microdochiaceae</taxon>
        <taxon>Microdochium</taxon>
    </lineage>
</organism>
<reference evidence="2" key="1">
    <citation type="journal article" date="2021" name="Nat. Commun.">
        <title>Genetic determinants of endophytism in the Arabidopsis root mycobiome.</title>
        <authorList>
            <person name="Mesny F."/>
            <person name="Miyauchi S."/>
            <person name="Thiergart T."/>
            <person name="Pickel B."/>
            <person name="Atanasova L."/>
            <person name="Karlsson M."/>
            <person name="Huettel B."/>
            <person name="Barry K.W."/>
            <person name="Haridas S."/>
            <person name="Chen C."/>
            <person name="Bauer D."/>
            <person name="Andreopoulos W."/>
            <person name="Pangilinan J."/>
            <person name="LaButti K."/>
            <person name="Riley R."/>
            <person name="Lipzen A."/>
            <person name="Clum A."/>
            <person name="Drula E."/>
            <person name="Henrissat B."/>
            <person name="Kohler A."/>
            <person name="Grigoriev I.V."/>
            <person name="Martin F.M."/>
            <person name="Hacquard S."/>
        </authorList>
    </citation>
    <scope>NUCLEOTIDE SEQUENCE</scope>
    <source>
        <strain evidence="2">MPI-CAGE-CH-0230</strain>
    </source>
</reference>
<evidence type="ECO:0000256" key="1">
    <source>
        <dbReference type="SAM" id="MobiDB-lite"/>
    </source>
</evidence>
<gene>
    <name evidence="2" type="ORF">B0I36DRAFT_133664</name>
</gene>
<sequence>MHDGRDAGGKSNTEMGERARPVFPVYSRQIWSAEMHSRRDGPNARRLFGEPQLDLQRRTRARASSKGPFRQVAFPISQNLAIFSCPEPSQAHQSRTRGGLHKGLFFLASWAPRRKKIGESAPLGMKTEESQNRNRAAKKKHLSSSPFRSEDLRVMSPARFPCAKLLLNRFRRLLNSTVLIVACVGACCKNNVCGVCGEV</sequence>
<dbReference type="EMBL" id="JAGTJQ010000006">
    <property type="protein sequence ID" value="KAH7029549.1"/>
    <property type="molecule type" value="Genomic_DNA"/>
</dbReference>
<comment type="caution">
    <text evidence="2">The sequence shown here is derived from an EMBL/GenBank/DDBJ whole genome shotgun (WGS) entry which is preliminary data.</text>
</comment>
<dbReference type="Proteomes" id="UP000756346">
    <property type="component" value="Unassembled WGS sequence"/>
</dbReference>
<keyword evidence="3" id="KW-1185">Reference proteome</keyword>
<feature type="region of interest" description="Disordered" evidence="1">
    <location>
        <begin position="36"/>
        <end position="67"/>
    </location>
</feature>
<proteinExistence type="predicted"/>
<protein>
    <submittedName>
        <fullName evidence="2">Uncharacterized protein</fullName>
    </submittedName>
</protein>
<dbReference type="AlphaFoldDB" id="A0A9P8Y315"/>